<protein>
    <submittedName>
        <fullName evidence="1">Uncharacterized protein</fullName>
    </submittedName>
</protein>
<dbReference type="EMBL" id="JASPKY010000917">
    <property type="protein sequence ID" value="KAK9680264.1"/>
    <property type="molecule type" value="Genomic_DNA"/>
</dbReference>
<dbReference type="AlphaFoldDB" id="A0AAW1HUI4"/>
<keyword evidence="2" id="KW-1185">Reference proteome</keyword>
<evidence type="ECO:0000313" key="2">
    <source>
        <dbReference type="Proteomes" id="UP001458880"/>
    </source>
</evidence>
<proteinExistence type="predicted"/>
<comment type="caution">
    <text evidence="1">The sequence shown here is derived from an EMBL/GenBank/DDBJ whole genome shotgun (WGS) entry which is preliminary data.</text>
</comment>
<accession>A0AAW1HUI4</accession>
<gene>
    <name evidence="1" type="ORF">QE152_g39223</name>
</gene>
<dbReference type="Proteomes" id="UP001458880">
    <property type="component" value="Unassembled WGS sequence"/>
</dbReference>
<organism evidence="1 2">
    <name type="scientific">Popillia japonica</name>
    <name type="common">Japanese beetle</name>
    <dbReference type="NCBI Taxonomy" id="7064"/>
    <lineage>
        <taxon>Eukaryota</taxon>
        <taxon>Metazoa</taxon>
        <taxon>Ecdysozoa</taxon>
        <taxon>Arthropoda</taxon>
        <taxon>Hexapoda</taxon>
        <taxon>Insecta</taxon>
        <taxon>Pterygota</taxon>
        <taxon>Neoptera</taxon>
        <taxon>Endopterygota</taxon>
        <taxon>Coleoptera</taxon>
        <taxon>Polyphaga</taxon>
        <taxon>Scarabaeiformia</taxon>
        <taxon>Scarabaeidae</taxon>
        <taxon>Rutelinae</taxon>
        <taxon>Popillia</taxon>
    </lineage>
</organism>
<reference evidence="1 2" key="1">
    <citation type="journal article" date="2024" name="BMC Genomics">
        <title>De novo assembly and annotation of Popillia japonica's genome with initial clues to its potential as an invasive pest.</title>
        <authorList>
            <person name="Cucini C."/>
            <person name="Boschi S."/>
            <person name="Funari R."/>
            <person name="Cardaioli E."/>
            <person name="Iannotti N."/>
            <person name="Marturano G."/>
            <person name="Paoli F."/>
            <person name="Bruttini M."/>
            <person name="Carapelli A."/>
            <person name="Frati F."/>
            <person name="Nardi F."/>
        </authorList>
    </citation>
    <scope>NUCLEOTIDE SEQUENCE [LARGE SCALE GENOMIC DNA]</scope>
    <source>
        <strain evidence="1">DMR45628</strain>
    </source>
</reference>
<sequence length="135" mass="15480">MRTSELRGGERNIILNKLKIIKPFEQKQNDMLLLTDQTIDNANMGRVKSNHVYRKVHLDGLNDPHADDIIKLHLIQKDKQNYIRLVGSPLHVEMCSDEQLYLLELAQNSVLNIDATGSIIRRPTVKKKEFIAIPA</sequence>
<name>A0AAW1HUI4_POPJA</name>
<evidence type="ECO:0000313" key="1">
    <source>
        <dbReference type="EMBL" id="KAK9680264.1"/>
    </source>
</evidence>